<name>A0A9N9NF26_9GLOM</name>
<organism evidence="2 3">
    <name type="scientific">Funneliformis caledonium</name>
    <dbReference type="NCBI Taxonomy" id="1117310"/>
    <lineage>
        <taxon>Eukaryota</taxon>
        <taxon>Fungi</taxon>
        <taxon>Fungi incertae sedis</taxon>
        <taxon>Mucoromycota</taxon>
        <taxon>Glomeromycotina</taxon>
        <taxon>Glomeromycetes</taxon>
        <taxon>Glomerales</taxon>
        <taxon>Glomeraceae</taxon>
        <taxon>Funneliformis</taxon>
    </lineage>
</organism>
<dbReference type="InterPro" id="IPR011579">
    <property type="entry name" value="ATPase_dom"/>
</dbReference>
<feature type="non-terminal residue" evidence="2">
    <location>
        <position position="347"/>
    </location>
</feature>
<evidence type="ECO:0000313" key="2">
    <source>
        <dbReference type="EMBL" id="CAG8731673.1"/>
    </source>
</evidence>
<keyword evidence="3" id="KW-1185">Reference proteome</keyword>
<dbReference type="SUPFAM" id="SSF52540">
    <property type="entry name" value="P-loop containing nucleoside triphosphate hydrolases"/>
    <property type="match status" value="1"/>
</dbReference>
<comment type="caution">
    <text evidence="2">The sequence shown here is derived from an EMBL/GenBank/DDBJ whole genome shotgun (WGS) entry which is preliminary data.</text>
</comment>
<evidence type="ECO:0000313" key="3">
    <source>
        <dbReference type="Proteomes" id="UP000789570"/>
    </source>
</evidence>
<reference evidence="2" key="1">
    <citation type="submission" date="2021-06" db="EMBL/GenBank/DDBJ databases">
        <authorList>
            <person name="Kallberg Y."/>
            <person name="Tangrot J."/>
            <person name="Rosling A."/>
        </authorList>
    </citation>
    <scope>NUCLEOTIDE SEQUENCE</scope>
    <source>
        <strain evidence="2">UK204</strain>
    </source>
</reference>
<dbReference type="PANTHER" id="PTHR36168">
    <property type="entry name" value="CHROMOSOME 1, WHOLE GENOME SHOTGUN SEQUENCE"/>
    <property type="match status" value="1"/>
</dbReference>
<gene>
    <name evidence="2" type="ORF">FCALED_LOCUS15023</name>
</gene>
<dbReference type="EMBL" id="CAJVPQ010012435">
    <property type="protein sequence ID" value="CAG8731673.1"/>
    <property type="molecule type" value="Genomic_DNA"/>
</dbReference>
<dbReference type="OrthoDB" id="511599at2759"/>
<sequence length="347" mass="39515">STSSSYLNKFAKATAKRLLAIIIGKLVVADVIGLISVDLLNKTVEKGTQSDVGVSGDKLVPQPETVKRLKKILQPYEDQSSYHVIWQGVIYVDVSANFNELDKPEISEWERAMRAFKRASAVYRAKYKKPSVIIYDNVSRLVHKNPEILDILQDDAKDNADDQKYIAVFVSSEGSVPRRMESRSSWLHAKKPVMEISDLDKEESMEYLVKKHSIKEEDAKKLYDLVGGRIVDLKTVADDFLVGQKFEIIKQSILDEVEKKFGTARLLPNDPHYKVGKSIFSDLKESNELSFLAFKKYFDKIDELNEMLGSNIFAYHPAKNTVTFQSQSIKCYILEKGDMFLKKNKKS</sequence>
<dbReference type="PANTHER" id="PTHR36168:SF1">
    <property type="entry name" value="ORC1-LIKE AAA ATPASE DOMAIN-CONTAINING PROTEIN"/>
    <property type="match status" value="1"/>
</dbReference>
<protein>
    <submittedName>
        <fullName evidence="2">7501_t:CDS:1</fullName>
    </submittedName>
</protein>
<feature type="domain" description="ATPase" evidence="1">
    <location>
        <begin position="100"/>
        <end position="235"/>
    </location>
</feature>
<dbReference type="Pfam" id="PF01637">
    <property type="entry name" value="ATPase_2"/>
    <property type="match status" value="1"/>
</dbReference>
<dbReference type="GO" id="GO:0005524">
    <property type="term" value="F:ATP binding"/>
    <property type="evidence" value="ECO:0007669"/>
    <property type="project" value="InterPro"/>
</dbReference>
<dbReference type="Proteomes" id="UP000789570">
    <property type="component" value="Unassembled WGS sequence"/>
</dbReference>
<evidence type="ECO:0000259" key="1">
    <source>
        <dbReference type="Pfam" id="PF01637"/>
    </source>
</evidence>
<dbReference type="AlphaFoldDB" id="A0A9N9NF26"/>
<dbReference type="InterPro" id="IPR027417">
    <property type="entry name" value="P-loop_NTPase"/>
</dbReference>
<accession>A0A9N9NF26</accession>
<proteinExistence type="predicted"/>